<dbReference type="EMBL" id="JBEPMM010000008">
    <property type="protein sequence ID" value="MET3693426.1"/>
    <property type="molecule type" value="Genomic_DNA"/>
</dbReference>
<proteinExistence type="predicted"/>
<keyword evidence="1" id="KW-0862">Zinc</keyword>
<evidence type="ECO:0000256" key="1">
    <source>
        <dbReference type="PROSITE-ProRule" id="PRU00325"/>
    </source>
</evidence>
<dbReference type="RefSeq" id="WP_238276617.1">
    <property type="nucleotide sequence ID" value="NZ_BPQL01000017.1"/>
</dbReference>
<keyword evidence="5" id="KW-1185">Reference proteome</keyword>
<dbReference type="PROSITE" id="PS50966">
    <property type="entry name" value="ZF_SWIM"/>
    <property type="match status" value="1"/>
</dbReference>
<evidence type="ECO:0000313" key="5">
    <source>
        <dbReference type="Proteomes" id="UP001549145"/>
    </source>
</evidence>
<feature type="domain" description="SWIM-type" evidence="3">
    <location>
        <begin position="17"/>
        <end position="54"/>
    </location>
</feature>
<accession>A0ABV2L6G1</accession>
<reference evidence="4 5" key="1">
    <citation type="submission" date="2024-06" db="EMBL/GenBank/DDBJ databases">
        <title>Genomic Encyclopedia of Type Strains, Phase IV (KMG-IV): sequencing the most valuable type-strain genomes for metagenomic binning, comparative biology and taxonomic classification.</title>
        <authorList>
            <person name="Goeker M."/>
        </authorList>
    </citation>
    <scope>NUCLEOTIDE SEQUENCE [LARGE SCALE GENOMIC DNA]</scope>
    <source>
        <strain evidence="4 5">DSM 21331</strain>
    </source>
</reference>
<dbReference type="Proteomes" id="UP001549145">
    <property type="component" value="Unassembled WGS sequence"/>
</dbReference>
<protein>
    <submittedName>
        <fullName evidence="4">Zn finger protein</fullName>
    </submittedName>
</protein>
<keyword evidence="1" id="KW-0863">Zinc-finger</keyword>
<gene>
    <name evidence="4" type="ORF">ABID43_002976</name>
</gene>
<sequence>MTSLMFLVRGPDGAVSHRMEATKTGRGLRFTCTCAEGVDGVHCEHRIALLLGDASHLVEVDREAVAALAALTKGAPLLHAVQRLAQAEAAVAEAQHDLDRARQVLATILAG</sequence>
<name>A0ABV2L6G1_9HYPH</name>
<keyword evidence="1" id="KW-0479">Metal-binding</keyword>
<feature type="coiled-coil region" evidence="2">
    <location>
        <begin position="77"/>
        <end position="104"/>
    </location>
</feature>
<organism evidence="4 5">
    <name type="scientific">Methylobacterium goesingense</name>
    <dbReference type="NCBI Taxonomy" id="243690"/>
    <lineage>
        <taxon>Bacteria</taxon>
        <taxon>Pseudomonadati</taxon>
        <taxon>Pseudomonadota</taxon>
        <taxon>Alphaproteobacteria</taxon>
        <taxon>Hyphomicrobiales</taxon>
        <taxon>Methylobacteriaceae</taxon>
        <taxon>Methylobacterium</taxon>
    </lineage>
</organism>
<evidence type="ECO:0000259" key="3">
    <source>
        <dbReference type="PROSITE" id="PS50966"/>
    </source>
</evidence>
<evidence type="ECO:0000313" key="4">
    <source>
        <dbReference type="EMBL" id="MET3693426.1"/>
    </source>
</evidence>
<keyword evidence="2" id="KW-0175">Coiled coil</keyword>
<dbReference type="InterPro" id="IPR007527">
    <property type="entry name" value="Znf_SWIM"/>
</dbReference>
<comment type="caution">
    <text evidence="4">The sequence shown here is derived from an EMBL/GenBank/DDBJ whole genome shotgun (WGS) entry which is preliminary data.</text>
</comment>
<evidence type="ECO:0000256" key="2">
    <source>
        <dbReference type="SAM" id="Coils"/>
    </source>
</evidence>